<dbReference type="EMBL" id="QFQP01000032">
    <property type="protein sequence ID" value="PZR07279.1"/>
    <property type="molecule type" value="Genomic_DNA"/>
</dbReference>
<evidence type="ECO:0000256" key="2">
    <source>
        <dbReference type="SAM" id="Phobius"/>
    </source>
</evidence>
<dbReference type="Pfam" id="PF09527">
    <property type="entry name" value="ATPase_gene1"/>
    <property type="match status" value="1"/>
</dbReference>
<protein>
    <submittedName>
        <fullName evidence="3">F0F1 ATP synthase assembly protein I</fullName>
    </submittedName>
</protein>
<dbReference type="InterPro" id="IPR032820">
    <property type="entry name" value="ATPase_put"/>
</dbReference>
<dbReference type="Proteomes" id="UP000249061">
    <property type="component" value="Unassembled WGS sequence"/>
</dbReference>
<gene>
    <name evidence="3" type="ORF">DI536_27895</name>
</gene>
<sequence>MDQLSRCGHTPRLVRGARLKGPDENEGLSSLAKADRAAAPWLHATWQFTGSVVVGVGGGWGIDKGLGSAPWGLIIGGVVGSAVGLYAFIRTSNRLLNAEKKDGK</sequence>
<accession>A0A2W5SVC9</accession>
<keyword evidence="2" id="KW-0812">Transmembrane</keyword>
<evidence type="ECO:0000313" key="4">
    <source>
        <dbReference type="Proteomes" id="UP000249061"/>
    </source>
</evidence>
<evidence type="ECO:0000313" key="3">
    <source>
        <dbReference type="EMBL" id="PZR07279.1"/>
    </source>
</evidence>
<comment type="caution">
    <text evidence="3">The sequence shown here is derived from an EMBL/GenBank/DDBJ whole genome shotgun (WGS) entry which is preliminary data.</text>
</comment>
<reference evidence="3 4" key="1">
    <citation type="submission" date="2017-08" db="EMBL/GenBank/DDBJ databases">
        <title>Infants hospitalized years apart are colonized by the same room-sourced microbial strains.</title>
        <authorList>
            <person name="Brooks B."/>
            <person name="Olm M.R."/>
            <person name="Firek B.A."/>
            <person name="Baker R."/>
            <person name="Thomas B.C."/>
            <person name="Morowitz M.J."/>
            <person name="Banfield J.F."/>
        </authorList>
    </citation>
    <scope>NUCLEOTIDE SEQUENCE [LARGE SCALE GENOMIC DNA]</scope>
    <source>
        <strain evidence="3">S2_003_000_R2_14</strain>
    </source>
</reference>
<keyword evidence="2" id="KW-0472">Membrane</keyword>
<proteinExistence type="predicted"/>
<feature type="region of interest" description="Disordered" evidence="1">
    <location>
        <begin position="1"/>
        <end position="25"/>
    </location>
</feature>
<evidence type="ECO:0000256" key="1">
    <source>
        <dbReference type="SAM" id="MobiDB-lite"/>
    </source>
</evidence>
<dbReference type="AlphaFoldDB" id="A0A2W5SVC9"/>
<feature type="transmembrane region" description="Helical" evidence="2">
    <location>
        <begin position="69"/>
        <end position="89"/>
    </location>
</feature>
<name>A0A2W5SVC9_9BACT</name>
<keyword evidence="2" id="KW-1133">Transmembrane helix</keyword>
<organism evidence="3 4">
    <name type="scientific">Archangium gephyra</name>
    <dbReference type="NCBI Taxonomy" id="48"/>
    <lineage>
        <taxon>Bacteria</taxon>
        <taxon>Pseudomonadati</taxon>
        <taxon>Myxococcota</taxon>
        <taxon>Myxococcia</taxon>
        <taxon>Myxococcales</taxon>
        <taxon>Cystobacterineae</taxon>
        <taxon>Archangiaceae</taxon>
        <taxon>Archangium</taxon>
    </lineage>
</organism>